<dbReference type="GO" id="GO:0009253">
    <property type="term" value="P:peptidoglycan catabolic process"/>
    <property type="evidence" value="ECO:0007669"/>
    <property type="project" value="InterPro"/>
</dbReference>
<evidence type="ECO:0000256" key="1">
    <source>
        <dbReference type="ARBA" id="ARBA00010646"/>
    </source>
</evidence>
<dbReference type="GO" id="GO:0016998">
    <property type="term" value="P:cell wall macromolecule catabolic process"/>
    <property type="evidence" value="ECO:0007669"/>
    <property type="project" value="InterPro"/>
</dbReference>
<dbReference type="SUPFAM" id="SSF51445">
    <property type="entry name" value="(Trans)glycosidases"/>
    <property type="match status" value="1"/>
</dbReference>
<comment type="caution">
    <text evidence="7">The sequence shown here is derived from an EMBL/GenBank/DDBJ whole genome shotgun (WGS) entry which is preliminary data.</text>
</comment>
<dbReference type="Gene3D" id="3.20.20.80">
    <property type="entry name" value="Glycosidases"/>
    <property type="match status" value="1"/>
</dbReference>
<feature type="region of interest" description="Disordered" evidence="4">
    <location>
        <begin position="257"/>
        <end position="282"/>
    </location>
</feature>
<dbReference type="PANTHER" id="PTHR34135">
    <property type="entry name" value="LYSOZYME"/>
    <property type="match status" value="1"/>
</dbReference>
<keyword evidence="5" id="KW-0732">Signal</keyword>
<dbReference type="Pfam" id="PF03217">
    <property type="entry name" value="SlpA"/>
    <property type="match status" value="2"/>
</dbReference>
<dbReference type="PANTHER" id="PTHR34135:SF2">
    <property type="entry name" value="LYSOZYME"/>
    <property type="match status" value="1"/>
</dbReference>
<dbReference type="SMART" id="SM00641">
    <property type="entry name" value="Glyco_25"/>
    <property type="match status" value="2"/>
</dbReference>
<accession>A0A437STN3</accession>
<sequence length="421" mass="45273">MQMRNKKFLGMLACASLLSVIATVTSQAPRAFNSKQVEAATNSVGARQLGVDVASYQSSNVANMAAAGSQFAIVKVSEGTNYRNPKASAQIQSAINNNMMPMAYHFATFGANSTSAAAEAQYAVASAKALGLPSGSYIACDWESGQGNQINAGKDASATAILAFMDQVKQAGFQPLLYSGAYLLNNNINTSTILAKYPNSLWVASYATAGRIDTPNFAHFPSMDGVAIWQFTDNWRGLNVDGNITLLPLSYNSATTQAPVTPSTTNNSSNQTTNSSTATDSNLNTEAAAANNKTTTASSSEQKTTKQVMHKAFVYDKNGKRVGTKAIGAYTYVTVLGGIVKMHGKSYYKIGENEYIVLGNVDGTNRTLSHNAYVYNNKGVRVYTPTLRKGMSLATYGSRMKINHKMYYRINKNRYVKVANF</sequence>
<evidence type="ECO:0000256" key="4">
    <source>
        <dbReference type="SAM" id="MobiDB-lite"/>
    </source>
</evidence>
<dbReference type="EMBL" id="RXIA01000026">
    <property type="protein sequence ID" value="RVU70212.1"/>
    <property type="molecule type" value="Genomic_DNA"/>
</dbReference>
<dbReference type="RefSeq" id="WP_127796351.1">
    <property type="nucleotide sequence ID" value="NZ_ML136894.1"/>
</dbReference>
<reference evidence="7 8" key="1">
    <citation type="submission" date="2018-12" db="EMBL/GenBank/DDBJ databases">
        <authorList>
            <person name="Meng J."/>
        </authorList>
    </citation>
    <scope>NUCLEOTIDE SEQUENCE [LARGE SCALE GENOMIC DNA]</scope>
    <source>
        <strain evidence="7 8">HT111-2</strain>
    </source>
</reference>
<dbReference type="GO" id="GO:0003796">
    <property type="term" value="F:lysozyme activity"/>
    <property type="evidence" value="ECO:0007669"/>
    <property type="project" value="InterPro"/>
</dbReference>
<dbReference type="Proteomes" id="UP000288291">
    <property type="component" value="Unassembled WGS sequence"/>
</dbReference>
<evidence type="ECO:0000313" key="8">
    <source>
        <dbReference type="Proteomes" id="UP000288291"/>
    </source>
</evidence>
<dbReference type="GO" id="GO:0016052">
    <property type="term" value="P:carbohydrate catabolic process"/>
    <property type="evidence" value="ECO:0007669"/>
    <property type="project" value="TreeGrafter"/>
</dbReference>
<feature type="domain" description="S-layer protein C-terminal" evidence="6">
    <location>
        <begin position="360"/>
        <end position="419"/>
    </location>
</feature>
<dbReference type="AlphaFoldDB" id="A0A437STN3"/>
<keyword evidence="2" id="KW-0378">Hydrolase</keyword>
<keyword evidence="3" id="KW-0326">Glycosidase</keyword>
<comment type="similarity">
    <text evidence="1">Belongs to the glycosyl hydrolase 25 family.</text>
</comment>
<feature type="domain" description="S-layer protein C-terminal" evidence="6">
    <location>
        <begin position="302"/>
        <end position="357"/>
    </location>
</feature>
<dbReference type="InterPro" id="IPR017853">
    <property type="entry name" value="GH"/>
</dbReference>
<name>A0A437STN3_9LACO</name>
<dbReference type="InterPro" id="IPR024968">
    <property type="entry name" value="SlpA_C_lactobacillus"/>
</dbReference>
<proteinExistence type="inferred from homology"/>
<feature type="signal peptide" evidence="5">
    <location>
        <begin position="1"/>
        <end position="22"/>
    </location>
</feature>
<evidence type="ECO:0000313" key="7">
    <source>
        <dbReference type="EMBL" id="RVU70212.1"/>
    </source>
</evidence>
<gene>
    <name evidence="7" type="ORF">EJK17_08720</name>
</gene>
<evidence type="ECO:0000259" key="6">
    <source>
        <dbReference type="Pfam" id="PF03217"/>
    </source>
</evidence>
<evidence type="ECO:0000256" key="3">
    <source>
        <dbReference type="ARBA" id="ARBA00023295"/>
    </source>
</evidence>
<evidence type="ECO:0000256" key="5">
    <source>
        <dbReference type="SAM" id="SignalP"/>
    </source>
</evidence>
<organism evidence="7 8">
    <name type="scientific">Lactobacillus xujianguonis</name>
    <dbReference type="NCBI Taxonomy" id="2495899"/>
    <lineage>
        <taxon>Bacteria</taxon>
        <taxon>Bacillati</taxon>
        <taxon>Bacillota</taxon>
        <taxon>Bacilli</taxon>
        <taxon>Lactobacillales</taxon>
        <taxon>Lactobacillaceae</taxon>
        <taxon>Lactobacillus</taxon>
    </lineage>
</organism>
<dbReference type="CDD" id="cd06415">
    <property type="entry name" value="GH25_Cpl1-like"/>
    <property type="match status" value="1"/>
</dbReference>
<dbReference type="InterPro" id="IPR018077">
    <property type="entry name" value="Glyco_hydro_fam25_subgr"/>
</dbReference>
<protein>
    <submittedName>
        <fullName evidence="7">Lysin</fullName>
    </submittedName>
</protein>
<evidence type="ECO:0000256" key="2">
    <source>
        <dbReference type="ARBA" id="ARBA00022801"/>
    </source>
</evidence>
<keyword evidence="8" id="KW-1185">Reference proteome</keyword>
<dbReference type="InterPro" id="IPR002053">
    <property type="entry name" value="Glyco_hydro_25"/>
</dbReference>
<feature type="compositionally biased region" description="Low complexity" evidence="4">
    <location>
        <begin position="261"/>
        <end position="282"/>
    </location>
</feature>
<feature type="chain" id="PRO_5039607472" evidence="5">
    <location>
        <begin position="23"/>
        <end position="421"/>
    </location>
</feature>
<dbReference type="Pfam" id="PF01183">
    <property type="entry name" value="Glyco_hydro_25"/>
    <property type="match status" value="1"/>
</dbReference>
<dbReference type="PROSITE" id="PS51904">
    <property type="entry name" value="GLYCOSYL_HYDROL_F25_2"/>
    <property type="match status" value="1"/>
</dbReference>